<proteinExistence type="predicted"/>
<feature type="coiled-coil region" evidence="1">
    <location>
        <begin position="49"/>
        <end position="190"/>
    </location>
</feature>
<evidence type="ECO:0000256" key="1">
    <source>
        <dbReference type="SAM" id="Coils"/>
    </source>
</evidence>
<dbReference type="AlphaFoldDB" id="A0A8T0JAA3"/>
<comment type="caution">
    <text evidence="3">The sequence shown here is derived from an EMBL/GenBank/DDBJ whole genome shotgun (WGS) entry which is preliminary data.</text>
</comment>
<feature type="region of interest" description="Disordered" evidence="2">
    <location>
        <begin position="1"/>
        <end position="28"/>
    </location>
</feature>
<dbReference type="EMBL" id="CM026421">
    <property type="protein sequence ID" value="KAG0592830.1"/>
    <property type="molecule type" value="Genomic_DNA"/>
</dbReference>
<name>A0A8T0JAA3_CERPU</name>
<evidence type="ECO:0000256" key="2">
    <source>
        <dbReference type="SAM" id="MobiDB-lite"/>
    </source>
</evidence>
<reference evidence="3" key="1">
    <citation type="submission" date="2020-06" db="EMBL/GenBank/DDBJ databases">
        <title>WGS assembly of Ceratodon purpureus strain R40.</title>
        <authorList>
            <person name="Carey S.B."/>
            <person name="Jenkins J."/>
            <person name="Shu S."/>
            <person name="Lovell J.T."/>
            <person name="Sreedasyam A."/>
            <person name="Maumus F."/>
            <person name="Tiley G.P."/>
            <person name="Fernandez-Pozo N."/>
            <person name="Barry K."/>
            <person name="Chen C."/>
            <person name="Wang M."/>
            <person name="Lipzen A."/>
            <person name="Daum C."/>
            <person name="Saski C.A."/>
            <person name="Payton A.C."/>
            <person name="Mcbreen J.C."/>
            <person name="Conrad R.E."/>
            <person name="Kollar L.M."/>
            <person name="Olsson S."/>
            <person name="Huttunen S."/>
            <person name="Landis J.B."/>
            <person name="Wickett N.J."/>
            <person name="Johnson M.G."/>
            <person name="Rensing S.A."/>
            <person name="Grimwood J."/>
            <person name="Schmutz J."/>
            <person name="Mcdaniel S.F."/>
        </authorList>
    </citation>
    <scope>NUCLEOTIDE SEQUENCE</scope>
    <source>
        <strain evidence="3">R40</strain>
    </source>
</reference>
<organism evidence="3 4">
    <name type="scientific">Ceratodon purpureus</name>
    <name type="common">Fire moss</name>
    <name type="synonym">Dicranum purpureum</name>
    <dbReference type="NCBI Taxonomy" id="3225"/>
    <lineage>
        <taxon>Eukaryota</taxon>
        <taxon>Viridiplantae</taxon>
        <taxon>Streptophyta</taxon>
        <taxon>Embryophyta</taxon>
        <taxon>Bryophyta</taxon>
        <taxon>Bryophytina</taxon>
        <taxon>Bryopsida</taxon>
        <taxon>Dicranidae</taxon>
        <taxon>Pseudoditrichales</taxon>
        <taxon>Ditrichaceae</taxon>
        <taxon>Ceratodon</taxon>
    </lineage>
</organism>
<protein>
    <submittedName>
        <fullName evidence="3">Uncharacterized protein</fullName>
    </submittedName>
</protein>
<keyword evidence="1" id="KW-0175">Coiled coil</keyword>
<dbReference type="Proteomes" id="UP000822688">
    <property type="component" value="Chromosome 1"/>
</dbReference>
<accession>A0A8T0JAA3</accession>
<sequence>MGFQSNCPYDPCTKRSTPNVSSRSTDVFDKSEALDRERLEVACLRQDIIDEYEKKSAELLKYLDSMESAFDHQRSEYEDRETNLRRENEELKHELAHGCRAHVAELLVKEQDREEKAQQVVQALQLLKSEMKEKERIAQKEHKKAKELQDMVEDLQLTLEKKEEEHEIVRRREERTRKHVEDENDELRRKAALGWMLGCLSELYLRLDPEIGTGGIMKLVRKVQRELECGNQVFSTGGMMPPKLEYELIQREIRRLINASATIRPDLTEKLRTSASMLRTTKPKEFTGELPGDRRKKLRVNKCLRDQEAALRSISAPSQLPSRREAASFQPFILRDHPKQKHHIACHQDVQKRSSGNWEEVRLLEADQATKVAKQTSYQEIKKILQGLESSMTYLLGQERRRRLYNQRRI</sequence>
<evidence type="ECO:0000313" key="3">
    <source>
        <dbReference type="EMBL" id="KAG0592830.1"/>
    </source>
</evidence>
<keyword evidence="4" id="KW-1185">Reference proteome</keyword>
<evidence type="ECO:0000313" key="4">
    <source>
        <dbReference type="Proteomes" id="UP000822688"/>
    </source>
</evidence>
<feature type="compositionally biased region" description="Polar residues" evidence="2">
    <location>
        <begin position="14"/>
        <end position="25"/>
    </location>
</feature>
<gene>
    <name evidence="3" type="ORF">KC19_1G283800</name>
</gene>